<proteinExistence type="inferred from homology"/>
<evidence type="ECO:0000256" key="4">
    <source>
        <dbReference type="ARBA" id="ARBA00022801"/>
    </source>
</evidence>
<evidence type="ECO:0000313" key="6">
    <source>
        <dbReference type="EMBL" id="GMA23003.1"/>
    </source>
</evidence>
<organism evidence="6 7">
    <name type="scientific">Luteimicrobium album</name>
    <dbReference type="NCBI Taxonomy" id="1054550"/>
    <lineage>
        <taxon>Bacteria</taxon>
        <taxon>Bacillati</taxon>
        <taxon>Actinomycetota</taxon>
        <taxon>Actinomycetes</taxon>
        <taxon>Micrococcales</taxon>
        <taxon>Luteimicrobium</taxon>
    </lineage>
</organism>
<gene>
    <name evidence="6" type="ORF">GCM10025864_07620</name>
</gene>
<keyword evidence="3" id="KW-0479">Metal-binding</keyword>
<evidence type="ECO:0000256" key="5">
    <source>
        <dbReference type="ARBA" id="ARBA00022833"/>
    </source>
</evidence>
<evidence type="ECO:0000256" key="3">
    <source>
        <dbReference type="ARBA" id="ARBA00022723"/>
    </source>
</evidence>
<dbReference type="EMBL" id="BSUK01000001">
    <property type="protein sequence ID" value="GMA23003.1"/>
    <property type="molecule type" value="Genomic_DNA"/>
</dbReference>
<keyword evidence="7" id="KW-1185">Reference proteome</keyword>
<dbReference type="SUPFAM" id="SSF53187">
    <property type="entry name" value="Zn-dependent exopeptidases"/>
    <property type="match status" value="1"/>
</dbReference>
<sequence length="118" mass="12439">MIDDPTITLRVVSGEDPSPVSPAEGPQWELLRTALAASYPDAVLTPYVQLGASDSRRYCAISDHVYRFSPFDLTTAQRGSIHGIDEHVTVAALGRGVAFTAALLEAVPAPTAAPASHP</sequence>
<evidence type="ECO:0000313" key="7">
    <source>
        <dbReference type="Proteomes" id="UP001157091"/>
    </source>
</evidence>
<dbReference type="Proteomes" id="UP001157091">
    <property type="component" value="Unassembled WGS sequence"/>
</dbReference>
<dbReference type="PANTHER" id="PTHR45962:SF1">
    <property type="entry name" value="N-FATTY-ACYL-AMINO ACID SYNTHASE_HYDROLASE PM20D1"/>
    <property type="match status" value="1"/>
</dbReference>
<comment type="caution">
    <text evidence="6">The sequence shown here is derived from an EMBL/GenBank/DDBJ whole genome shotgun (WGS) entry which is preliminary data.</text>
</comment>
<dbReference type="PANTHER" id="PTHR45962">
    <property type="entry name" value="N-FATTY-ACYL-AMINO ACID SYNTHASE/HYDROLASE PM20D1"/>
    <property type="match status" value="1"/>
</dbReference>
<keyword evidence="4" id="KW-0378">Hydrolase</keyword>
<dbReference type="InterPro" id="IPR047177">
    <property type="entry name" value="Pept_M20A"/>
</dbReference>
<reference evidence="7" key="1">
    <citation type="journal article" date="2019" name="Int. J. Syst. Evol. Microbiol.">
        <title>The Global Catalogue of Microorganisms (GCM) 10K type strain sequencing project: providing services to taxonomists for standard genome sequencing and annotation.</title>
        <authorList>
            <consortium name="The Broad Institute Genomics Platform"/>
            <consortium name="The Broad Institute Genome Sequencing Center for Infectious Disease"/>
            <person name="Wu L."/>
            <person name="Ma J."/>
        </authorList>
    </citation>
    <scope>NUCLEOTIDE SEQUENCE [LARGE SCALE GENOMIC DNA]</scope>
    <source>
        <strain evidence="7">NBRC 106348</strain>
    </source>
</reference>
<accession>A0ABQ6HZ80</accession>
<dbReference type="RefSeq" id="WP_284295143.1">
    <property type="nucleotide sequence ID" value="NZ_BSUK01000001.1"/>
</dbReference>
<keyword evidence="2" id="KW-0645">Protease</keyword>
<dbReference type="Gene3D" id="1.10.150.900">
    <property type="match status" value="1"/>
</dbReference>
<evidence type="ECO:0008006" key="8">
    <source>
        <dbReference type="Google" id="ProtNLM"/>
    </source>
</evidence>
<name>A0ABQ6HZ80_9MICO</name>
<protein>
    <recommendedName>
        <fullName evidence="8">M20/M25/M40 family metallo-hydrolase</fullName>
    </recommendedName>
</protein>
<evidence type="ECO:0000256" key="2">
    <source>
        <dbReference type="ARBA" id="ARBA00022670"/>
    </source>
</evidence>
<evidence type="ECO:0000256" key="1">
    <source>
        <dbReference type="ARBA" id="ARBA00006247"/>
    </source>
</evidence>
<comment type="similarity">
    <text evidence="1">Belongs to the peptidase M20A family.</text>
</comment>
<keyword evidence="5" id="KW-0862">Zinc</keyword>